<dbReference type="EMBL" id="QNRH01000002">
    <property type="protein sequence ID" value="RBO97311.1"/>
    <property type="molecule type" value="Genomic_DNA"/>
</dbReference>
<dbReference type="InterPro" id="IPR015422">
    <property type="entry name" value="PyrdxlP-dep_Trfase_small"/>
</dbReference>
<keyword evidence="5" id="KW-1185">Reference proteome</keyword>
<dbReference type="Pfam" id="PF00202">
    <property type="entry name" value="Aminotran_3"/>
    <property type="match status" value="1"/>
</dbReference>
<evidence type="ECO:0000256" key="2">
    <source>
        <dbReference type="ARBA" id="ARBA00022898"/>
    </source>
</evidence>
<proteinExistence type="inferred from homology"/>
<comment type="cofactor">
    <cofactor evidence="1">
        <name>pyridoxal 5'-phosphate</name>
        <dbReference type="ChEBI" id="CHEBI:597326"/>
    </cofactor>
</comment>
<dbReference type="AlphaFoldDB" id="A0A366E4L0"/>
<dbReference type="InterPro" id="IPR005814">
    <property type="entry name" value="Aminotrans_3"/>
</dbReference>
<dbReference type="Gene3D" id="3.40.640.10">
    <property type="entry name" value="Type I PLP-dependent aspartate aminotransferase-like (Major domain)"/>
    <property type="match status" value="1"/>
</dbReference>
<protein>
    <submittedName>
        <fullName evidence="4">Glutamate-1-semialdehyde 2,1-aminomutase</fullName>
    </submittedName>
</protein>
<sequence>MTITTTGHNSSLATALDEAREKYTQKRPRSQQLHQQALEVLPGGNTRTVLSYAPFPTAMTSGEGAYLRDVDGHDYLDLCGEYTAGLFGHTEQRIHQALHQAMARGISLAAVGEAEQELAQILCARFPSVDKIRFTNSGTEANLIALSIARVATGRTDIIAFRGGYHGSLLYFPVSGSSPITAPFPVRLCNYNDTEGTVAAIRAAGNKLAAVIVEPMLGSGGCIPAQKEFLTAIAQAARETGALLIFDEVMTSRMSGGGMQQRLDIRPDLTTLGKYIGGGMSFGAFGGTREIMDLFASKVSHAGTFNNNVMTMAAGITAMRDIFTAQAADTLYEKGENLRHTLNQICRNAAVPLQFAGLGSLATPHFRTGDITAPYPSDAREEALKELFFFDMLDAGIYIARRGMTALSLPVTDEDLVRFTNAVEEFVASRATLMH</sequence>
<dbReference type="PANTHER" id="PTHR43713">
    <property type="entry name" value="GLUTAMATE-1-SEMIALDEHYDE 2,1-AMINOMUTASE"/>
    <property type="match status" value="1"/>
</dbReference>
<dbReference type="OrthoDB" id="9801052at2"/>
<dbReference type="Proteomes" id="UP000252893">
    <property type="component" value="Unassembled WGS sequence"/>
</dbReference>
<name>A0A366E4L0_9HYPH</name>
<reference evidence="4 5" key="1">
    <citation type="submission" date="2018-06" db="EMBL/GenBank/DDBJ databases">
        <title>Genomic Encyclopedia of Type Strains, Phase IV (KMG-IV): sequencing the most valuable type-strain genomes for metagenomic binning, comparative biology and taxonomic classification.</title>
        <authorList>
            <person name="Goeker M."/>
        </authorList>
    </citation>
    <scope>NUCLEOTIDE SEQUENCE [LARGE SCALE GENOMIC DNA]</scope>
    <source>
        <strain evidence="4 5">DSM 25619</strain>
    </source>
</reference>
<comment type="caution">
    <text evidence="4">The sequence shown here is derived from an EMBL/GenBank/DDBJ whole genome shotgun (WGS) entry which is preliminary data.</text>
</comment>
<comment type="similarity">
    <text evidence="3">Belongs to the class-III pyridoxal-phosphate-dependent aminotransferase family.</text>
</comment>
<dbReference type="InterPro" id="IPR015424">
    <property type="entry name" value="PyrdxlP-dep_Trfase"/>
</dbReference>
<dbReference type="InterPro" id="IPR015421">
    <property type="entry name" value="PyrdxlP-dep_Trfase_major"/>
</dbReference>
<dbReference type="Gene3D" id="3.90.1150.10">
    <property type="entry name" value="Aspartate Aminotransferase, domain 1"/>
    <property type="match status" value="1"/>
</dbReference>
<keyword evidence="2 3" id="KW-0663">Pyridoxal phosphate</keyword>
<dbReference type="SUPFAM" id="SSF53383">
    <property type="entry name" value="PLP-dependent transferases"/>
    <property type="match status" value="1"/>
</dbReference>
<dbReference type="CDD" id="cd00610">
    <property type="entry name" value="OAT_like"/>
    <property type="match status" value="1"/>
</dbReference>
<accession>A0A366E4L0</accession>
<gene>
    <name evidence="4" type="ORF">DFR47_10292</name>
</gene>
<dbReference type="GO" id="GO:0030170">
    <property type="term" value="F:pyridoxal phosphate binding"/>
    <property type="evidence" value="ECO:0007669"/>
    <property type="project" value="InterPro"/>
</dbReference>
<dbReference type="RefSeq" id="WP_113943339.1">
    <property type="nucleotide sequence ID" value="NZ_JBHEEG010000002.1"/>
</dbReference>
<dbReference type="GO" id="GO:0008483">
    <property type="term" value="F:transaminase activity"/>
    <property type="evidence" value="ECO:0007669"/>
    <property type="project" value="InterPro"/>
</dbReference>
<evidence type="ECO:0000313" key="5">
    <source>
        <dbReference type="Proteomes" id="UP000252893"/>
    </source>
</evidence>
<dbReference type="PANTHER" id="PTHR43713:SF3">
    <property type="entry name" value="GLUTAMATE-1-SEMIALDEHYDE 2,1-AMINOMUTASE 1, CHLOROPLASTIC-RELATED"/>
    <property type="match status" value="1"/>
</dbReference>
<organism evidence="4 5">
    <name type="scientific">Pseudochrobactrum asaccharolyticum</name>
    <dbReference type="NCBI Taxonomy" id="354351"/>
    <lineage>
        <taxon>Bacteria</taxon>
        <taxon>Pseudomonadati</taxon>
        <taxon>Pseudomonadota</taxon>
        <taxon>Alphaproteobacteria</taxon>
        <taxon>Hyphomicrobiales</taxon>
        <taxon>Brucellaceae</taxon>
        <taxon>Pseudochrobactrum</taxon>
    </lineage>
</organism>
<evidence type="ECO:0000256" key="3">
    <source>
        <dbReference type="RuleBase" id="RU003560"/>
    </source>
</evidence>
<evidence type="ECO:0000313" key="4">
    <source>
        <dbReference type="EMBL" id="RBO97311.1"/>
    </source>
</evidence>
<evidence type="ECO:0000256" key="1">
    <source>
        <dbReference type="ARBA" id="ARBA00001933"/>
    </source>
</evidence>